<accession>A0ABR1B3H9</accession>
<evidence type="ECO:0000313" key="1">
    <source>
        <dbReference type="EMBL" id="KAK6634056.1"/>
    </source>
</evidence>
<proteinExistence type="predicted"/>
<dbReference type="Proteomes" id="UP001359485">
    <property type="component" value="Unassembled WGS sequence"/>
</dbReference>
<organism evidence="1 2">
    <name type="scientific">Polyplax serrata</name>
    <name type="common">Common mouse louse</name>
    <dbReference type="NCBI Taxonomy" id="468196"/>
    <lineage>
        <taxon>Eukaryota</taxon>
        <taxon>Metazoa</taxon>
        <taxon>Ecdysozoa</taxon>
        <taxon>Arthropoda</taxon>
        <taxon>Hexapoda</taxon>
        <taxon>Insecta</taxon>
        <taxon>Pterygota</taxon>
        <taxon>Neoptera</taxon>
        <taxon>Paraneoptera</taxon>
        <taxon>Psocodea</taxon>
        <taxon>Troctomorpha</taxon>
        <taxon>Phthiraptera</taxon>
        <taxon>Anoplura</taxon>
        <taxon>Polyplacidae</taxon>
        <taxon>Polyplax</taxon>
    </lineage>
</organism>
<protein>
    <submittedName>
        <fullName evidence="1">Uncharacterized protein</fullName>
    </submittedName>
</protein>
<keyword evidence="2" id="KW-1185">Reference proteome</keyword>
<sequence length="219" mass="25114">MVDVRRPKRISEVFNWKLGSGSSKTAQFKAEEVSIDFLKAHEESDQVCKETSSGVCLYFYAIEIKRNLLSCRGPDNKFYLALSRRWMATPPLSENSKHFNEEAEEDEEGKSSYERLWLQSLHNPRQSPIVFCNNPSMTSLRGKALTSVPTSPDRIFECPAMTSRTSDDVTWNRSYDVFKQPIDYAKRNATHRIRSNDQSPIGLLIFCNLFQVKTVSPSM</sequence>
<comment type="caution">
    <text evidence="1">The sequence shown here is derived from an EMBL/GenBank/DDBJ whole genome shotgun (WGS) entry which is preliminary data.</text>
</comment>
<gene>
    <name evidence="1" type="ORF">RUM44_004664</name>
</gene>
<reference evidence="1 2" key="1">
    <citation type="submission" date="2023-09" db="EMBL/GenBank/DDBJ databases">
        <title>Genomes of two closely related lineages of the louse Polyplax serrata with different host specificities.</title>
        <authorList>
            <person name="Martinu J."/>
            <person name="Tarabai H."/>
            <person name="Stefka J."/>
            <person name="Hypsa V."/>
        </authorList>
    </citation>
    <scope>NUCLEOTIDE SEQUENCE [LARGE SCALE GENOMIC DNA]</scope>
    <source>
        <strain evidence="1">98ZLc_SE</strain>
    </source>
</reference>
<evidence type="ECO:0000313" key="2">
    <source>
        <dbReference type="Proteomes" id="UP001359485"/>
    </source>
</evidence>
<dbReference type="EMBL" id="JAWJWF010000004">
    <property type="protein sequence ID" value="KAK6634056.1"/>
    <property type="molecule type" value="Genomic_DNA"/>
</dbReference>
<name>A0ABR1B3H9_POLSC</name>